<gene>
    <name evidence="2" type="ORF">EV699_1131</name>
</gene>
<comment type="caution">
    <text evidence="2">The sequence shown here is derived from an EMBL/GenBank/DDBJ whole genome shotgun (WGS) entry which is preliminary data.</text>
</comment>
<name>A0A4R2L2G1_9GAMM</name>
<dbReference type="RefSeq" id="WP_132543110.1">
    <property type="nucleotide sequence ID" value="NZ_SLWY01000013.1"/>
</dbReference>
<evidence type="ECO:0000256" key="1">
    <source>
        <dbReference type="SAM" id="MobiDB-lite"/>
    </source>
</evidence>
<reference evidence="2 3" key="1">
    <citation type="submission" date="2019-03" db="EMBL/GenBank/DDBJ databases">
        <title>Genomic Encyclopedia of Type Strains, Phase IV (KMG-IV): sequencing the most valuable type-strain genomes for metagenomic binning, comparative biology and taxonomic classification.</title>
        <authorList>
            <person name="Goeker M."/>
        </authorList>
    </citation>
    <scope>NUCLEOTIDE SEQUENCE [LARGE SCALE GENOMIC DNA]</scope>
    <source>
        <strain evidence="2 3">DSM 25287</strain>
    </source>
</reference>
<sequence length="315" mass="35558">MTIQSVRTRFRAYQLDAAGSSFSYASGSRFVLIEGRYCDGNEDSIKQELRICGLDQITTLHITSWDQDHCSPKQLEKILEEFNPQKVEHPGYAPHTDCGKESLGIIESFKKNRARAKIVAVTPEYIESLDAASNYGYNNIIYWPKEIDSDNANNNSTVKQFRSGSFNVLSLGDVESTQISSYLRRARTINSEVDVMIMAHHGADNGFTTSAFLKAVRPTLAIATSNYGNQFNHPKPEMRELLDKHDVKLFTTKTGDVIVNSLDRHTGRFEVVNLKAGSTEVSSHYVGHARKSRYLQNNADTLRDRRTKHNRGPRH</sequence>
<protein>
    <submittedName>
        <fullName evidence="2">Competence protein ComEC</fullName>
    </submittedName>
</protein>
<evidence type="ECO:0000313" key="2">
    <source>
        <dbReference type="EMBL" id="TCO80523.1"/>
    </source>
</evidence>
<dbReference type="SUPFAM" id="SSF56281">
    <property type="entry name" value="Metallo-hydrolase/oxidoreductase"/>
    <property type="match status" value="1"/>
</dbReference>
<dbReference type="InterPro" id="IPR052159">
    <property type="entry name" value="Competence_DNA_uptake"/>
</dbReference>
<dbReference type="PANTHER" id="PTHR30619">
    <property type="entry name" value="DNA INTERNALIZATION/COMPETENCE PROTEIN COMEC/REC2"/>
    <property type="match status" value="1"/>
</dbReference>
<organism evidence="2 3">
    <name type="scientific">Plasticicumulans lactativorans</name>
    <dbReference type="NCBI Taxonomy" id="1133106"/>
    <lineage>
        <taxon>Bacteria</taxon>
        <taxon>Pseudomonadati</taxon>
        <taxon>Pseudomonadota</taxon>
        <taxon>Gammaproteobacteria</taxon>
        <taxon>Candidatus Competibacteraceae</taxon>
        <taxon>Plasticicumulans</taxon>
    </lineage>
</organism>
<dbReference type="PANTHER" id="PTHR30619:SF1">
    <property type="entry name" value="RECOMBINATION PROTEIN 2"/>
    <property type="match status" value="1"/>
</dbReference>
<dbReference type="OrthoDB" id="1496073at2"/>
<accession>A0A4R2L2G1</accession>
<feature type="region of interest" description="Disordered" evidence="1">
    <location>
        <begin position="294"/>
        <end position="315"/>
    </location>
</feature>
<dbReference type="AlphaFoldDB" id="A0A4R2L2G1"/>
<dbReference type="EMBL" id="SLWY01000013">
    <property type="protein sequence ID" value="TCO80523.1"/>
    <property type="molecule type" value="Genomic_DNA"/>
</dbReference>
<dbReference type="Gene3D" id="3.60.15.10">
    <property type="entry name" value="Ribonuclease Z/Hydroxyacylglutathione hydrolase-like"/>
    <property type="match status" value="1"/>
</dbReference>
<keyword evidence="3" id="KW-1185">Reference proteome</keyword>
<proteinExistence type="predicted"/>
<dbReference type="Proteomes" id="UP000295765">
    <property type="component" value="Unassembled WGS sequence"/>
</dbReference>
<evidence type="ECO:0000313" key="3">
    <source>
        <dbReference type="Proteomes" id="UP000295765"/>
    </source>
</evidence>
<feature type="compositionally biased region" description="Basic residues" evidence="1">
    <location>
        <begin position="305"/>
        <end position="315"/>
    </location>
</feature>
<dbReference type="InterPro" id="IPR036866">
    <property type="entry name" value="RibonucZ/Hydroxyglut_hydro"/>
</dbReference>